<dbReference type="Proteomes" id="UP000250189">
    <property type="component" value="Chromosome"/>
</dbReference>
<dbReference type="InterPro" id="IPR013321">
    <property type="entry name" value="Arc_rbn_hlx_hlx"/>
</dbReference>
<dbReference type="Pfam" id="PF01402">
    <property type="entry name" value="RHH_1"/>
    <property type="match status" value="1"/>
</dbReference>
<dbReference type="GO" id="GO:0006355">
    <property type="term" value="P:regulation of DNA-templated transcription"/>
    <property type="evidence" value="ECO:0007669"/>
    <property type="project" value="InterPro"/>
</dbReference>
<dbReference type="PANTHER" id="PTHR36215">
    <property type="entry name" value="BLL4998 PROTEIN"/>
    <property type="match status" value="1"/>
</dbReference>
<evidence type="ECO:0000313" key="5">
    <source>
        <dbReference type="Proteomes" id="UP000250189"/>
    </source>
</evidence>
<evidence type="ECO:0000313" key="2">
    <source>
        <dbReference type="EMBL" id="ASJ17055.1"/>
    </source>
</evidence>
<dbReference type="PANTHER" id="PTHR36215:SF1">
    <property type="entry name" value="BLL4998 PROTEIN"/>
    <property type="match status" value="1"/>
</dbReference>
<accession>A0A160VS68</accession>
<reference evidence="3" key="2">
    <citation type="submission" date="2016-01" db="EMBL/GenBank/DDBJ databases">
        <authorList>
            <person name="Oliw E.H."/>
        </authorList>
    </citation>
    <scope>NUCLEOTIDE SEQUENCE</scope>
    <source>
        <strain evidence="3">1</strain>
    </source>
</reference>
<dbReference type="STRING" id="54262.CHITON_0871"/>
<dbReference type="KEGG" id="tch:CHITON_0871"/>
<dbReference type="NCBIfam" id="NF041551">
    <property type="entry name" value="YlcI_YnfO_N"/>
    <property type="match status" value="1"/>
</dbReference>
<dbReference type="SUPFAM" id="SSF47598">
    <property type="entry name" value="Ribbon-helix-helix"/>
    <property type="match status" value="1"/>
</dbReference>
<reference evidence="4" key="1">
    <citation type="submission" date="2016-01" db="EMBL/GenBank/DDBJ databases">
        <authorList>
            <person name="Vorgias C.E."/>
        </authorList>
    </citation>
    <scope>NUCLEOTIDE SEQUENCE [LARGE SCALE GENOMIC DNA]</scope>
</reference>
<evidence type="ECO:0000259" key="1">
    <source>
        <dbReference type="Pfam" id="PF01402"/>
    </source>
</evidence>
<sequence length="81" mass="9767">MATTIKISVRLPPKIVEEIDRLVQNGVFSSRSDFIKEAVRHYLRELRKEELTEEEKWVLNMVQPILAEDWNSKEDKFWDEY</sequence>
<dbReference type="EMBL" id="LN999010">
    <property type="protein sequence ID" value="CUX77650.1"/>
    <property type="molecule type" value="Genomic_DNA"/>
</dbReference>
<name>A0A160VS68_9EURY</name>
<dbReference type="Proteomes" id="UP000093069">
    <property type="component" value="Chromosome I"/>
</dbReference>
<gene>
    <name evidence="2" type="ORF">A3L04_08220</name>
    <name evidence="3" type="ORF">CHITON_0871</name>
</gene>
<dbReference type="OrthoDB" id="25654at2157"/>
<organism evidence="3 4">
    <name type="scientific">Thermococcus chitonophagus</name>
    <dbReference type="NCBI Taxonomy" id="54262"/>
    <lineage>
        <taxon>Archaea</taxon>
        <taxon>Methanobacteriati</taxon>
        <taxon>Methanobacteriota</taxon>
        <taxon>Thermococci</taxon>
        <taxon>Thermococcales</taxon>
        <taxon>Thermococcaceae</taxon>
        <taxon>Thermococcus</taxon>
    </lineage>
</organism>
<evidence type="ECO:0000313" key="4">
    <source>
        <dbReference type="Proteomes" id="UP000093069"/>
    </source>
</evidence>
<dbReference type="Gene3D" id="1.10.1220.10">
    <property type="entry name" value="Met repressor-like"/>
    <property type="match status" value="1"/>
</dbReference>
<dbReference type="EMBL" id="CP015193">
    <property type="protein sequence ID" value="ASJ17055.1"/>
    <property type="molecule type" value="Genomic_DNA"/>
</dbReference>
<evidence type="ECO:0000313" key="3">
    <source>
        <dbReference type="EMBL" id="CUX77650.1"/>
    </source>
</evidence>
<reference evidence="2 5" key="3">
    <citation type="submission" date="2016-04" db="EMBL/GenBank/DDBJ databases">
        <title>Complete genome sequence of Thermococcus chitonophagus type strain GC74.</title>
        <authorList>
            <person name="Oger P.M."/>
        </authorList>
    </citation>
    <scope>NUCLEOTIDE SEQUENCE [LARGE SCALE GENOMIC DNA]</scope>
    <source>
        <strain evidence="2 5">GC74</strain>
    </source>
</reference>
<dbReference type="GeneID" id="33322558"/>
<protein>
    <submittedName>
        <fullName evidence="2">CopG family transcriptional regulator</fullName>
    </submittedName>
    <submittedName>
        <fullName evidence="3">Transcription regulator, CopG/RepA family</fullName>
    </submittedName>
</protein>
<dbReference type="RefSeq" id="WP_068577102.1">
    <property type="nucleotide sequence ID" value="NZ_CP015193.1"/>
</dbReference>
<keyword evidence="5" id="KW-1185">Reference proteome</keyword>
<proteinExistence type="predicted"/>
<dbReference type="InterPro" id="IPR010985">
    <property type="entry name" value="Ribbon_hlx_hlx"/>
</dbReference>
<dbReference type="AlphaFoldDB" id="A0A160VS68"/>
<feature type="domain" description="Ribbon-helix-helix protein CopG" evidence="1">
    <location>
        <begin position="7"/>
        <end position="45"/>
    </location>
</feature>
<dbReference type="CDD" id="cd22231">
    <property type="entry name" value="RHH_NikR_HicB-like"/>
    <property type="match status" value="1"/>
</dbReference>
<dbReference type="InterPro" id="IPR002145">
    <property type="entry name" value="CopG"/>
</dbReference>